<keyword evidence="2" id="KW-0648">Protein biosynthesis</keyword>
<dbReference type="EC" id="6.3.5.-" evidence="2"/>
<keyword evidence="4" id="KW-1185">Reference proteome</keyword>
<dbReference type="PANTHER" id="PTHR15004:SF0">
    <property type="entry name" value="GLUTAMYL-TRNA(GLN) AMIDOTRANSFERASE SUBUNIT C, MITOCHONDRIAL"/>
    <property type="match status" value="1"/>
</dbReference>
<dbReference type="GO" id="GO:0005524">
    <property type="term" value="F:ATP binding"/>
    <property type="evidence" value="ECO:0007669"/>
    <property type="project" value="UniProtKB-KW"/>
</dbReference>
<dbReference type="STRING" id="1121448.DGI_3210"/>
<proteinExistence type="inferred from homology"/>
<dbReference type="GO" id="GO:0050566">
    <property type="term" value="F:asparaginyl-tRNA synthase (glutamine-hydrolyzing) activity"/>
    <property type="evidence" value="ECO:0007669"/>
    <property type="project" value="RHEA"/>
</dbReference>
<dbReference type="HAMAP" id="MF_00122">
    <property type="entry name" value="GatC"/>
    <property type="match status" value="1"/>
</dbReference>
<dbReference type="GO" id="GO:0006450">
    <property type="term" value="P:regulation of translational fidelity"/>
    <property type="evidence" value="ECO:0007669"/>
    <property type="project" value="InterPro"/>
</dbReference>
<dbReference type="SUPFAM" id="SSF141000">
    <property type="entry name" value="Glu-tRNAGln amidotransferase C subunit"/>
    <property type="match status" value="1"/>
</dbReference>
<comment type="catalytic activity">
    <reaction evidence="2">
        <text>L-aspartyl-tRNA(Asn) + L-glutamine + ATP + H2O = L-asparaginyl-tRNA(Asn) + L-glutamate + ADP + phosphate + 2 H(+)</text>
        <dbReference type="Rhea" id="RHEA:14513"/>
        <dbReference type="Rhea" id="RHEA-COMP:9674"/>
        <dbReference type="Rhea" id="RHEA-COMP:9677"/>
        <dbReference type="ChEBI" id="CHEBI:15377"/>
        <dbReference type="ChEBI" id="CHEBI:15378"/>
        <dbReference type="ChEBI" id="CHEBI:29985"/>
        <dbReference type="ChEBI" id="CHEBI:30616"/>
        <dbReference type="ChEBI" id="CHEBI:43474"/>
        <dbReference type="ChEBI" id="CHEBI:58359"/>
        <dbReference type="ChEBI" id="CHEBI:78515"/>
        <dbReference type="ChEBI" id="CHEBI:78516"/>
        <dbReference type="ChEBI" id="CHEBI:456216"/>
    </reaction>
</comment>
<dbReference type="RefSeq" id="WP_021762007.1">
    <property type="nucleotide sequence ID" value="NC_022444.1"/>
</dbReference>
<dbReference type="KEGG" id="dgg:DGI_3210"/>
<protein>
    <recommendedName>
        <fullName evidence="2">Aspartyl/glutamyl-tRNA(Asn/Gln) amidotransferase subunit C</fullName>
        <shortName evidence="2">Asp/Glu-ADT subunit C</shortName>
        <ecNumber evidence="2">6.3.5.-</ecNumber>
    </recommendedName>
</protein>
<dbReference type="PANTHER" id="PTHR15004">
    <property type="entry name" value="GLUTAMYL-TRNA(GLN) AMIDOTRANSFERASE SUBUNIT C, MITOCHONDRIAL"/>
    <property type="match status" value="1"/>
</dbReference>
<dbReference type="GO" id="GO:0016740">
    <property type="term" value="F:transferase activity"/>
    <property type="evidence" value="ECO:0007669"/>
    <property type="project" value="UniProtKB-KW"/>
</dbReference>
<reference evidence="4" key="2">
    <citation type="submission" date="2013-07" db="EMBL/GenBank/DDBJ databases">
        <authorList>
            <person name="Morais-Silva F.O."/>
            <person name="Rezende A.M."/>
            <person name="Pimentel C."/>
            <person name="Resende D.M."/>
            <person name="Santos C.I."/>
            <person name="Clemente C."/>
            <person name="de Oliveira L.M."/>
            <person name="da Silva S.M."/>
            <person name="Costa D.A."/>
            <person name="Varela-Raposo A."/>
            <person name="Horacio E.C.A."/>
            <person name="Matos M."/>
            <person name="Flores O."/>
            <person name="Ruiz J.C."/>
            <person name="Rodrigues-Pousada C."/>
        </authorList>
    </citation>
    <scope>NUCLEOTIDE SEQUENCE [LARGE SCALE GENOMIC DNA]</scope>
    <source>
        <strain evidence="4">ATCC 19364 / DSM 1382 / NCIMB 9332 / VKM B-1759</strain>
    </source>
</reference>
<evidence type="ECO:0000313" key="4">
    <source>
        <dbReference type="Proteomes" id="UP000016587"/>
    </source>
</evidence>
<dbReference type="OrthoDB" id="9813938at2"/>
<comment type="similarity">
    <text evidence="2">Belongs to the GatC family.</text>
</comment>
<dbReference type="Proteomes" id="UP000016587">
    <property type="component" value="Chromosome"/>
</dbReference>
<dbReference type="GO" id="GO:0070681">
    <property type="term" value="P:glutaminyl-tRNAGln biosynthesis via transamidation"/>
    <property type="evidence" value="ECO:0007669"/>
    <property type="project" value="TreeGrafter"/>
</dbReference>
<comment type="subunit">
    <text evidence="2">Heterotrimer of A, B and C subunits.</text>
</comment>
<evidence type="ECO:0000256" key="2">
    <source>
        <dbReference type="HAMAP-Rule" id="MF_00122"/>
    </source>
</evidence>
<dbReference type="Pfam" id="PF02686">
    <property type="entry name" value="GatC"/>
    <property type="match status" value="1"/>
</dbReference>
<accession>T2GFF5</accession>
<dbReference type="PATRIC" id="fig|1121448.10.peg.3166"/>
<dbReference type="InterPro" id="IPR003837">
    <property type="entry name" value="GatC"/>
</dbReference>
<name>T2GFF5_MEGG1</name>
<organism evidence="3 4">
    <name type="scientific">Megalodesulfovibrio gigas (strain ATCC 19364 / DSM 1382 / NCIMB 9332 / VKM B-1759)</name>
    <name type="common">Desulfovibrio gigas</name>
    <dbReference type="NCBI Taxonomy" id="1121448"/>
    <lineage>
        <taxon>Bacteria</taxon>
        <taxon>Pseudomonadati</taxon>
        <taxon>Thermodesulfobacteriota</taxon>
        <taxon>Desulfovibrionia</taxon>
        <taxon>Desulfovibrionales</taxon>
        <taxon>Desulfovibrionaceae</taxon>
        <taxon>Megalodesulfovibrio</taxon>
    </lineage>
</organism>
<keyword evidence="2" id="KW-0547">Nucleotide-binding</keyword>
<dbReference type="GO" id="GO:0006412">
    <property type="term" value="P:translation"/>
    <property type="evidence" value="ECO:0007669"/>
    <property type="project" value="UniProtKB-UniRule"/>
</dbReference>
<dbReference type="Gene3D" id="1.10.20.60">
    <property type="entry name" value="Glu-tRNAGln amidotransferase C subunit, N-terminal domain"/>
    <property type="match status" value="1"/>
</dbReference>
<keyword evidence="1 2" id="KW-0067">ATP-binding</keyword>
<dbReference type="eggNOG" id="COG0721">
    <property type="taxonomic scope" value="Bacteria"/>
</dbReference>
<dbReference type="EMBL" id="CP006585">
    <property type="protein sequence ID" value="AGW14914.1"/>
    <property type="molecule type" value="Genomic_DNA"/>
</dbReference>
<evidence type="ECO:0000256" key="1">
    <source>
        <dbReference type="ARBA" id="ARBA00022840"/>
    </source>
</evidence>
<reference evidence="3 4" key="1">
    <citation type="journal article" date="2013" name="J. Bacteriol.">
        <title>Roles of HynAB and Ech, the only two hydrogenases found in the model sulfate reducer Desulfovibrio gigas.</title>
        <authorList>
            <person name="Morais-Silva F.O."/>
            <person name="Santos C.I."/>
            <person name="Rodrigues R."/>
            <person name="Pereira I.A."/>
            <person name="Rodrigues-Pousada C."/>
        </authorList>
    </citation>
    <scope>NUCLEOTIDE SEQUENCE [LARGE SCALE GENOMIC DNA]</scope>
    <source>
        <strain evidence="4">ATCC 19364 / DSM 1382 / NCIMB 9332 / VKM B-1759</strain>
    </source>
</reference>
<dbReference type="HOGENOM" id="CLU_105899_2_0_7"/>
<keyword evidence="3" id="KW-0808">Transferase</keyword>
<dbReference type="GO" id="GO:0050567">
    <property type="term" value="F:glutaminyl-tRNA synthase (glutamine-hydrolyzing) activity"/>
    <property type="evidence" value="ECO:0007669"/>
    <property type="project" value="UniProtKB-UniRule"/>
</dbReference>
<dbReference type="AlphaFoldDB" id="T2GFF5"/>
<comment type="function">
    <text evidence="2">Allows the formation of correctly charged Asn-tRNA(Asn) or Gln-tRNA(Gln) through the transamidation of misacylated Asp-tRNA(Asn) or Glu-tRNA(Gln) in organisms which lack either or both of asparaginyl-tRNA or glutaminyl-tRNA synthetases. The reaction takes place in the presence of glutamine and ATP through an activated phospho-Asp-tRNA(Asn) or phospho-Glu-tRNA(Gln).</text>
</comment>
<dbReference type="InterPro" id="IPR036113">
    <property type="entry name" value="Asp/Glu-ADT_sf_sub_c"/>
</dbReference>
<sequence>MSAPSHEPKGLSSKDAAAIARLARLSPDDALLERFARQANDILAAMETLAEVDTAGVAPLYSPMEHAPVLREDVALQVHSREDLLANAPETDGQFFMVPRIV</sequence>
<comment type="catalytic activity">
    <reaction evidence="2">
        <text>L-glutamyl-tRNA(Gln) + L-glutamine + ATP + H2O = L-glutaminyl-tRNA(Gln) + L-glutamate + ADP + phosphate + H(+)</text>
        <dbReference type="Rhea" id="RHEA:17521"/>
        <dbReference type="Rhea" id="RHEA-COMP:9681"/>
        <dbReference type="Rhea" id="RHEA-COMP:9684"/>
        <dbReference type="ChEBI" id="CHEBI:15377"/>
        <dbReference type="ChEBI" id="CHEBI:15378"/>
        <dbReference type="ChEBI" id="CHEBI:29985"/>
        <dbReference type="ChEBI" id="CHEBI:30616"/>
        <dbReference type="ChEBI" id="CHEBI:43474"/>
        <dbReference type="ChEBI" id="CHEBI:58359"/>
        <dbReference type="ChEBI" id="CHEBI:78520"/>
        <dbReference type="ChEBI" id="CHEBI:78521"/>
        <dbReference type="ChEBI" id="CHEBI:456216"/>
    </reaction>
</comment>
<keyword evidence="2" id="KW-0436">Ligase</keyword>
<evidence type="ECO:0000313" key="3">
    <source>
        <dbReference type="EMBL" id="AGW14914.1"/>
    </source>
</evidence>
<dbReference type="NCBIfam" id="TIGR00135">
    <property type="entry name" value="gatC"/>
    <property type="match status" value="1"/>
</dbReference>
<gene>
    <name evidence="2 3" type="primary">gatC</name>
    <name evidence="3" type="ORF">DGI_3210</name>
</gene>